<dbReference type="OrthoDB" id="384795at2"/>
<dbReference type="Gene3D" id="3.90.1150.200">
    <property type="match status" value="1"/>
</dbReference>
<sequence>METLEDYLAGIDTPSHHERLEEIFNWISEKFPNLKSEIKWNTPMFTDHGTFILGISTAKQHISVAPEEVTMIRFAEDIAQAGYSATNGMFRIKWKDQVNYELLEKMIAFNIEDKADYTNFWR</sequence>
<protein>
    <submittedName>
        <fullName evidence="2">Iron chaperone</fullName>
    </submittedName>
</protein>
<proteinExistence type="predicted"/>
<accession>A0A4U1D971</accession>
<feature type="domain" description="YdhG-like" evidence="1">
    <location>
        <begin position="17"/>
        <end position="111"/>
    </location>
</feature>
<dbReference type="AlphaFoldDB" id="A0A4U1D971"/>
<dbReference type="SUPFAM" id="SSF159888">
    <property type="entry name" value="YdhG-like"/>
    <property type="match status" value="1"/>
</dbReference>
<dbReference type="InterPro" id="IPR014922">
    <property type="entry name" value="YdhG-like"/>
</dbReference>
<dbReference type="Proteomes" id="UP000307756">
    <property type="component" value="Unassembled WGS sequence"/>
</dbReference>
<evidence type="ECO:0000259" key="1">
    <source>
        <dbReference type="Pfam" id="PF08818"/>
    </source>
</evidence>
<evidence type="ECO:0000313" key="2">
    <source>
        <dbReference type="EMBL" id="TKC19042.1"/>
    </source>
</evidence>
<reference evidence="2 3" key="1">
    <citation type="journal article" date="2011" name="J. Microbiol.">
        <title>Bacillus kyonggiensis sp. nov., isolated from soil of a lettuce field.</title>
        <authorList>
            <person name="Dong K."/>
            <person name="Lee S."/>
        </authorList>
    </citation>
    <scope>NUCLEOTIDE SEQUENCE [LARGE SCALE GENOMIC DNA]</scope>
    <source>
        <strain evidence="2 3">NB22</strain>
    </source>
</reference>
<dbReference type="Pfam" id="PF08818">
    <property type="entry name" value="DUF1801"/>
    <property type="match status" value="1"/>
</dbReference>
<comment type="caution">
    <text evidence="2">The sequence shown here is derived from an EMBL/GenBank/DDBJ whole genome shotgun (WGS) entry which is preliminary data.</text>
</comment>
<name>A0A4U1D971_9BACI</name>
<organism evidence="2 3">
    <name type="scientific">Robertmurraya kyonggiensis</name>
    <dbReference type="NCBI Taxonomy" id="1037680"/>
    <lineage>
        <taxon>Bacteria</taxon>
        <taxon>Bacillati</taxon>
        <taxon>Bacillota</taxon>
        <taxon>Bacilli</taxon>
        <taxon>Bacillales</taxon>
        <taxon>Bacillaceae</taxon>
        <taxon>Robertmurraya</taxon>
    </lineage>
</organism>
<dbReference type="EMBL" id="SWBM01000001">
    <property type="protein sequence ID" value="TKC19042.1"/>
    <property type="molecule type" value="Genomic_DNA"/>
</dbReference>
<keyword evidence="3" id="KW-1185">Reference proteome</keyword>
<dbReference type="RefSeq" id="WP_136829813.1">
    <property type="nucleotide sequence ID" value="NZ_SWBM01000001.1"/>
</dbReference>
<evidence type="ECO:0000313" key="3">
    <source>
        <dbReference type="Proteomes" id="UP000307756"/>
    </source>
</evidence>
<gene>
    <name evidence="2" type="ORF">FA727_05720</name>
</gene>